<dbReference type="InterPro" id="IPR018225">
    <property type="entry name" value="Transaldolase_AS"/>
</dbReference>
<dbReference type="PROSITE" id="PS00958">
    <property type="entry name" value="TRANSALDOLASE_2"/>
    <property type="match status" value="1"/>
</dbReference>
<evidence type="ECO:0000256" key="11">
    <source>
        <dbReference type="HAMAP-Rule" id="MF_00493"/>
    </source>
</evidence>
<dbReference type="GO" id="GO:0004801">
    <property type="term" value="F:transaldolase activity"/>
    <property type="evidence" value="ECO:0007669"/>
    <property type="project" value="UniProtKB-UniRule"/>
</dbReference>
<dbReference type="GO" id="GO:0005975">
    <property type="term" value="P:carbohydrate metabolic process"/>
    <property type="evidence" value="ECO:0007669"/>
    <property type="project" value="InterPro"/>
</dbReference>
<protein>
    <recommendedName>
        <fullName evidence="5 11">Transaldolase</fullName>
        <ecNumber evidence="5 11">2.2.1.2</ecNumber>
    </recommendedName>
</protein>
<evidence type="ECO:0000256" key="7">
    <source>
        <dbReference type="ARBA" id="ARBA00022679"/>
    </source>
</evidence>
<keyword evidence="6 11" id="KW-0963">Cytoplasm</keyword>
<dbReference type="InterPro" id="IPR004732">
    <property type="entry name" value="Transaldolase_2"/>
</dbReference>
<proteinExistence type="inferred from homology"/>
<dbReference type="UniPathway" id="UPA00115">
    <property type="reaction ID" value="UER00414"/>
</dbReference>
<organism evidence="12 13">
    <name type="scientific">Solimonas terrae</name>
    <dbReference type="NCBI Taxonomy" id="1396819"/>
    <lineage>
        <taxon>Bacteria</taxon>
        <taxon>Pseudomonadati</taxon>
        <taxon>Pseudomonadota</taxon>
        <taxon>Gammaproteobacteria</taxon>
        <taxon>Nevskiales</taxon>
        <taxon>Nevskiaceae</taxon>
        <taxon>Solimonas</taxon>
    </lineage>
</organism>
<dbReference type="Pfam" id="PF00923">
    <property type="entry name" value="TAL_FSA"/>
    <property type="match status" value="1"/>
</dbReference>
<keyword evidence="8 11" id="KW-0570">Pentose shunt</keyword>
<dbReference type="PIRSF" id="PIRSF036915">
    <property type="entry name" value="Trnald_Bac_Plnt"/>
    <property type="match status" value="1"/>
</dbReference>
<evidence type="ECO:0000256" key="10">
    <source>
        <dbReference type="ARBA" id="ARBA00048810"/>
    </source>
</evidence>
<dbReference type="NCBIfam" id="TIGR00876">
    <property type="entry name" value="tal_mycobact"/>
    <property type="match status" value="1"/>
</dbReference>
<gene>
    <name evidence="11 12" type="primary">tal</name>
    <name evidence="12" type="ORF">G7Y85_07880</name>
</gene>
<dbReference type="InterPro" id="IPR013785">
    <property type="entry name" value="Aldolase_TIM"/>
</dbReference>
<dbReference type="EMBL" id="JAAMOW010000003">
    <property type="protein sequence ID" value="NGY04679.1"/>
    <property type="molecule type" value="Genomic_DNA"/>
</dbReference>
<dbReference type="PANTHER" id="PTHR10683">
    <property type="entry name" value="TRANSALDOLASE"/>
    <property type="match status" value="1"/>
</dbReference>
<dbReference type="SUPFAM" id="SSF51569">
    <property type="entry name" value="Aldolase"/>
    <property type="match status" value="1"/>
</dbReference>
<evidence type="ECO:0000313" key="12">
    <source>
        <dbReference type="EMBL" id="NGY04679.1"/>
    </source>
</evidence>
<accession>A0A6M2BRM9</accession>
<evidence type="ECO:0000256" key="8">
    <source>
        <dbReference type="ARBA" id="ARBA00023126"/>
    </source>
</evidence>
<keyword evidence="13" id="KW-1185">Reference proteome</keyword>
<dbReference type="Proteomes" id="UP000472676">
    <property type="component" value="Unassembled WGS sequence"/>
</dbReference>
<comment type="similarity">
    <text evidence="4 11">Belongs to the transaldolase family. Type 2 subfamily.</text>
</comment>
<dbReference type="CDD" id="cd00955">
    <property type="entry name" value="Transaldolase_like"/>
    <property type="match status" value="1"/>
</dbReference>
<dbReference type="AlphaFoldDB" id="A0A6M2BRM9"/>
<comment type="function">
    <text evidence="1 11">Transaldolase is important for the balance of metabolites in the pentose-phosphate pathway.</text>
</comment>
<dbReference type="NCBIfam" id="NF002881">
    <property type="entry name" value="PRK03343.1"/>
    <property type="match status" value="1"/>
</dbReference>
<dbReference type="RefSeq" id="WP_166254451.1">
    <property type="nucleotide sequence ID" value="NZ_JAAMOW010000003.1"/>
</dbReference>
<comment type="caution">
    <text evidence="12">The sequence shown here is derived from an EMBL/GenBank/DDBJ whole genome shotgun (WGS) entry which is preliminary data.</text>
</comment>
<evidence type="ECO:0000256" key="3">
    <source>
        <dbReference type="ARBA" id="ARBA00004857"/>
    </source>
</evidence>
<dbReference type="Gene3D" id="3.20.20.70">
    <property type="entry name" value="Aldolase class I"/>
    <property type="match status" value="1"/>
</dbReference>
<feature type="active site" description="Schiff-base intermediate with substrate" evidence="11">
    <location>
        <position position="140"/>
    </location>
</feature>
<dbReference type="EC" id="2.2.1.2" evidence="5 11"/>
<dbReference type="InterPro" id="IPR001585">
    <property type="entry name" value="TAL/FSA"/>
</dbReference>
<keyword evidence="7 11" id="KW-0808">Transferase</keyword>
<evidence type="ECO:0000256" key="2">
    <source>
        <dbReference type="ARBA" id="ARBA00004496"/>
    </source>
</evidence>
<evidence type="ECO:0000256" key="6">
    <source>
        <dbReference type="ARBA" id="ARBA00022490"/>
    </source>
</evidence>
<dbReference type="PANTHER" id="PTHR10683:SF31">
    <property type="entry name" value="TRANSALDOLASE"/>
    <property type="match status" value="1"/>
</dbReference>
<comment type="catalytic activity">
    <reaction evidence="10 11">
        <text>D-sedoheptulose 7-phosphate + D-glyceraldehyde 3-phosphate = D-erythrose 4-phosphate + beta-D-fructose 6-phosphate</text>
        <dbReference type="Rhea" id="RHEA:17053"/>
        <dbReference type="ChEBI" id="CHEBI:16897"/>
        <dbReference type="ChEBI" id="CHEBI:57483"/>
        <dbReference type="ChEBI" id="CHEBI:57634"/>
        <dbReference type="ChEBI" id="CHEBI:59776"/>
        <dbReference type="EC" id="2.2.1.2"/>
    </reaction>
</comment>
<evidence type="ECO:0000256" key="1">
    <source>
        <dbReference type="ARBA" id="ARBA00003518"/>
    </source>
</evidence>
<dbReference type="GO" id="GO:0005737">
    <property type="term" value="C:cytoplasm"/>
    <property type="evidence" value="ECO:0007669"/>
    <property type="project" value="UniProtKB-SubCell"/>
</dbReference>
<evidence type="ECO:0000313" key="13">
    <source>
        <dbReference type="Proteomes" id="UP000472676"/>
    </source>
</evidence>
<keyword evidence="9 11" id="KW-0704">Schiff base</keyword>
<evidence type="ECO:0000256" key="5">
    <source>
        <dbReference type="ARBA" id="ARBA00013151"/>
    </source>
</evidence>
<reference evidence="12 13" key="1">
    <citation type="journal article" date="2014" name="Int. J. Syst. Evol. Microbiol.">
        <title>Solimonas terrae sp. nov., isolated from soil.</title>
        <authorList>
            <person name="Kim S.J."/>
            <person name="Moon J.Y."/>
            <person name="Weon H.Y."/>
            <person name="Ahn J.H."/>
            <person name="Chen W.M."/>
            <person name="Kwon S.W."/>
        </authorList>
    </citation>
    <scope>NUCLEOTIDE SEQUENCE [LARGE SCALE GENOMIC DNA]</scope>
    <source>
        <strain evidence="12 13">KIS83-12</strain>
    </source>
</reference>
<evidence type="ECO:0000256" key="4">
    <source>
        <dbReference type="ARBA" id="ARBA00008426"/>
    </source>
</evidence>
<sequence>MNRLQAVHALGQSIWVDFISRELLASGGLRRLIEDDAVTGLTSNPAIFEKAIGAGGDYDAALRTLVAAGTREPATLFEHLAIDDIRAAADEFRKVYDQTRAADGYVSLEVSPRLANDAAGTIAQARRLWAEVRRDNLMIKVPGTAAGVEAVRTLIGEGINVNVTLLFSREAYRAVAEAYVDGVETWTQRNGSAANIASVASFFVSRIDAAMDAELQGRIDAGDPASARLQKLLGSVAIANARLAYQDSKAIFTTPRWQQLAQQSRARPQRLLWASTGTKNPAFRDTLYVEELIGPDTVNTVPPATLDAFRDHGEARSRLQQAIGEAQAVFDEIDALQLPFASIVERLVVDGVQLFVDADDKLLAAVTRKRDAAGV</sequence>
<comment type="subcellular location">
    <subcellularLocation>
        <location evidence="2 11">Cytoplasm</location>
    </subcellularLocation>
</comment>
<dbReference type="HAMAP" id="MF_00493">
    <property type="entry name" value="Transaldolase_2"/>
    <property type="match status" value="1"/>
</dbReference>
<name>A0A6M2BRM9_9GAMM</name>
<evidence type="ECO:0000256" key="9">
    <source>
        <dbReference type="ARBA" id="ARBA00023270"/>
    </source>
</evidence>
<comment type="pathway">
    <text evidence="3 11">Carbohydrate degradation; pentose phosphate pathway; D-glyceraldehyde 3-phosphate and beta-D-fructose 6-phosphate from D-ribose 5-phosphate and D-xylulose 5-phosphate (non-oxidative stage): step 2/3.</text>
</comment>
<dbReference type="GO" id="GO:0006098">
    <property type="term" value="P:pentose-phosphate shunt"/>
    <property type="evidence" value="ECO:0007669"/>
    <property type="project" value="UniProtKB-UniRule"/>
</dbReference>